<dbReference type="SUPFAM" id="SSF102405">
    <property type="entry name" value="MCP/YpsA-like"/>
    <property type="match status" value="1"/>
</dbReference>
<dbReference type="OrthoDB" id="9785707at2"/>
<sequence length="394" mass="43052">MSETAEDHRLACVALNLVNGVGPRLQTTLLERFPNPYDIFKAPASQLMSVPGVGKKLLSTLDANNHRDMARRELEDCDREEISVITNRDVSYPPLLKQICDPPLVLYCRGRILASDQLAVAIVGSRNCTLYGRRMAEQFASGLARAGVTIISGLARGIDAVAHRAALQAGGRTIAVCASGLLKMYPPEHSNLALEIAQSGAVISESPLLRQPTRGLFPQRNRIVSGMSLGVIVIEASTTSGTLHTARHAMEQGREVFAVPGPLDSRESAGCHQLIRDGVQLVRGVDDVLQELGPLMEPVQVQKPEQKSTQVDRVLDSNEKPRDPPPIRVPRELNLSDQQSMILNLIETTPILVDEIIERSGIEPSRVLSTLTILQMKKLIDRHPGNVVTRSKHV</sequence>
<keyword evidence="6" id="KW-1185">Reference proteome</keyword>
<name>A0A5C5XDH8_9PLAN</name>
<organism evidence="5 6">
    <name type="scientific">Rubinisphaera italica</name>
    <dbReference type="NCBI Taxonomy" id="2527969"/>
    <lineage>
        <taxon>Bacteria</taxon>
        <taxon>Pseudomonadati</taxon>
        <taxon>Planctomycetota</taxon>
        <taxon>Planctomycetia</taxon>
        <taxon>Planctomycetales</taxon>
        <taxon>Planctomycetaceae</taxon>
        <taxon>Rubinisphaera</taxon>
    </lineage>
</organism>
<accession>A0A5C5XDH8</accession>
<evidence type="ECO:0000259" key="4">
    <source>
        <dbReference type="Pfam" id="PF17782"/>
    </source>
</evidence>
<dbReference type="InterPro" id="IPR036390">
    <property type="entry name" value="WH_DNA-bd_sf"/>
</dbReference>
<dbReference type="NCBIfam" id="TIGR00732">
    <property type="entry name" value="dprA"/>
    <property type="match status" value="1"/>
</dbReference>
<dbReference type="Proteomes" id="UP000316095">
    <property type="component" value="Unassembled WGS sequence"/>
</dbReference>
<dbReference type="PANTHER" id="PTHR43022:SF1">
    <property type="entry name" value="PROTEIN SMF"/>
    <property type="match status" value="1"/>
</dbReference>
<feature type="region of interest" description="Disordered" evidence="2">
    <location>
        <begin position="301"/>
        <end position="329"/>
    </location>
</feature>
<dbReference type="AlphaFoldDB" id="A0A5C5XDH8"/>
<evidence type="ECO:0000313" key="5">
    <source>
        <dbReference type="EMBL" id="TWT60363.1"/>
    </source>
</evidence>
<dbReference type="InterPro" id="IPR041614">
    <property type="entry name" value="DprA_WH"/>
</dbReference>
<dbReference type="GO" id="GO:0009294">
    <property type="term" value="P:DNA-mediated transformation"/>
    <property type="evidence" value="ECO:0007669"/>
    <property type="project" value="InterPro"/>
</dbReference>
<dbReference type="Gene3D" id="1.10.10.10">
    <property type="entry name" value="Winged helix-like DNA-binding domain superfamily/Winged helix DNA-binding domain"/>
    <property type="match status" value="1"/>
</dbReference>
<comment type="caution">
    <text evidence="5">The sequence shown here is derived from an EMBL/GenBank/DDBJ whole genome shotgun (WGS) entry which is preliminary data.</text>
</comment>
<protein>
    <submittedName>
        <fullName evidence="5">Uncharacterized protein</fullName>
    </submittedName>
</protein>
<gene>
    <name evidence="5" type="ORF">Pan54_10770</name>
</gene>
<dbReference type="SUPFAM" id="SSF47781">
    <property type="entry name" value="RuvA domain 2-like"/>
    <property type="match status" value="1"/>
</dbReference>
<dbReference type="PANTHER" id="PTHR43022">
    <property type="entry name" value="PROTEIN SMF"/>
    <property type="match status" value="1"/>
</dbReference>
<comment type="similarity">
    <text evidence="1">Belongs to the DprA/Smf family.</text>
</comment>
<dbReference type="SUPFAM" id="SSF46785">
    <property type="entry name" value="Winged helix' DNA-binding domain"/>
    <property type="match status" value="1"/>
</dbReference>
<reference evidence="5 6" key="1">
    <citation type="submission" date="2019-02" db="EMBL/GenBank/DDBJ databases">
        <title>Deep-cultivation of Planctomycetes and their phenomic and genomic characterization uncovers novel biology.</title>
        <authorList>
            <person name="Wiegand S."/>
            <person name="Jogler M."/>
            <person name="Boedeker C."/>
            <person name="Pinto D."/>
            <person name="Vollmers J."/>
            <person name="Rivas-Marin E."/>
            <person name="Kohn T."/>
            <person name="Peeters S.H."/>
            <person name="Heuer A."/>
            <person name="Rast P."/>
            <person name="Oberbeckmann S."/>
            <person name="Bunk B."/>
            <person name="Jeske O."/>
            <person name="Meyerdierks A."/>
            <person name="Storesund J.E."/>
            <person name="Kallscheuer N."/>
            <person name="Luecker S."/>
            <person name="Lage O.M."/>
            <person name="Pohl T."/>
            <person name="Merkel B.J."/>
            <person name="Hornburger P."/>
            <person name="Mueller R.-W."/>
            <person name="Bruemmer F."/>
            <person name="Labrenz M."/>
            <person name="Spormann A.M."/>
            <person name="Op Den Camp H."/>
            <person name="Overmann J."/>
            <person name="Amann R."/>
            <person name="Jetten M.S.M."/>
            <person name="Mascher T."/>
            <person name="Medema M.H."/>
            <person name="Devos D.P."/>
            <person name="Kaster A.-K."/>
            <person name="Ovreas L."/>
            <person name="Rohde M."/>
            <person name="Galperin M.Y."/>
            <person name="Jogler C."/>
        </authorList>
    </citation>
    <scope>NUCLEOTIDE SEQUENCE [LARGE SCALE GENOMIC DNA]</scope>
    <source>
        <strain evidence="5 6">Pan54</strain>
    </source>
</reference>
<dbReference type="RefSeq" id="WP_146502497.1">
    <property type="nucleotide sequence ID" value="NZ_SJPG01000001.1"/>
</dbReference>
<proteinExistence type="inferred from homology"/>
<dbReference type="InterPro" id="IPR003488">
    <property type="entry name" value="DprA"/>
</dbReference>
<dbReference type="Pfam" id="PF17782">
    <property type="entry name" value="WHD_DprA"/>
    <property type="match status" value="1"/>
</dbReference>
<feature type="domain" description="DprA winged helix" evidence="4">
    <location>
        <begin position="331"/>
        <end position="386"/>
    </location>
</feature>
<feature type="compositionally biased region" description="Basic and acidic residues" evidence="2">
    <location>
        <begin position="313"/>
        <end position="329"/>
    </location>
</feature>
<dbReference type="EMBL" id="SJPG01000001">
    <property type="protein sequence ID" value="TWT60363.1"/>
    <property type="molecule type" value="Genomic_DNA"/>
</dbReference>
<dbReference type="Gene3D" id="3.40.50.450">
    <property type="match status" value="1"/>
</dbReference>
<feature type="domain" description="Smf/DprA SLOG" evidence="3">
    <location>
        <begin position="84"/>
        <end position="292"/>
    </location>
</feature>
<dbReference type="InterPro" id="IPR057666">
    <property type="entry name" value="DrpA_SLOG"/>
</dbReference>
<dbReference type="Pfam" id="PF02481">
    <property type="entry name" value="DNA_processg_A"/>
    <property type="match status" value="1"/>
</dbReference>
<dbReference type="InterPro" id="IPR036388">
    <property type="entry name" value="WH-like_DNA-bd_sf"/>
</dbReference>
<evidence type="ECO:0000259" key="3">
    <source>
        <dbReference type="Pfam" id="PF02481"/>
    </source>
</evidence>
<evidence type="ECO:0000313" key="6">
    <source>
        <dbReference type="Proteomes" id="UP000316095"/>
    </source>
</evidence>
<evidence type="ECO:0000256" key="2">
    <source>
        <dbReference type="SAM" id="MobiDB-lite"/>
    </source>
</evidence>
<evidence type="ECO:0000256" key="1">
    <source>
        <dbReference type="ARBA" id="ARBA00006525"/>
    </source>
</evidence>
<dbReference type="InterPro" id="IPR010994">
    <property type="entry name" value="RuvA_2-like"/>
</dbReference>